<feature type="domain" description="CRC" evidence="4">
    <location>
        <begin position="113"/>
        <end position="219"/>
    </location>
</feature>
<evidence type="ECO:0000256" key="3">
    <source>
        <dbReference type="ARBA" id="ARBA00023242"/>
    </source>
</evidence>
<dbReference type="InterPro" id="IPR028307">
    <property type="entry name" value="Lin-54_fam"/>
</dbReference>
<comment type="similarity">
    <text evidence="2">Belongs to the lin-54 family.</text>
</comment>
<organism evidence="5">
    <name type="scientific">Ananas comosus var. bracteatus</name>
    <name type="common">red pineapple</name>
    <dbReference type="NCBI Taxonomy" id="296719"/>
    <lineage>
        <taxon>Eukaryota</taxon>
        <taxon>Viridiplantae</taxon>
        <taxon>Streptophyta</taxon>
        <taxon>Embryophyta</taxon>
        <taxon>Tracheophyta</taxon>
        <taxon>Spermatophyta</taxon>
        <taxon>Magnoliopsida</taxon>
        <taxon>Liliopsida</taxon>
        <taxon>Poales</taxon>
        <taxon>Bromeliaceae</taxon>
        <taxon>Bromelioideae</taxon>
        <taxon>Ananas</taxon>
    </lineage>
</organism>
<dbReference type="EMBL" id="LR862143">
    <property type="protein sequence ID" value="CAD1824002.1"/>
    <property type="molecule type" value="Genomic_DNA"/>
</dbReference>
<gene>
    <name evidence="5" type="ORF">CB5_LOCUS7213</name>
</gene>
<dbReference type="PANTHER" id="PTHR12446">
    <property type="entry name" value="TESMIN/TSO1-RELATED"/>
    <property type="match status" value="1"/>
</dbReference>
<evidence type="ECO:0000313" key="5">
    <source>
        <dbReference type="EMBL" id="CAD1824002.1"/>
    </source>
</evidence>
<name>A0A6V7NZK1_ANACO</name>
<dbReference type="PANTHER" id="PTHR12446:SF34">
    <property type="entry name" value="PROTEIN LIN-54 HOMOLOG"/>
    <property type="match status" value="1"/>
</dbReference>
<dbReference type="InterPro" id="IPR005172">
    <property type="entry name" value="CRC"/>
</dbReference>
<dbReference type="Pfam" id="PF03638">
    <property type="entry name" value="TCR"/>
    <property type="match status" value="1"/>
</dbReference>
<dbReference type="InterPro" id="IPR033467">
    <property type="entry name" value="Tesmin/TSO1-like_CXC"/>
</dbReference>
<dbReference type="PROSITE" id="PS51634">
    <property type="entry name" value="CRC"/>
    <property type="match status" value="1"/>
</dbReference>
<dbReference type="SMART" id="SM01114">
    <property type="entry name" value="CXC"/>
    <property type="match status" value="2"/>
</dbReference>
<protein>
    <recommendedName>
        <fullName evidence="4">CRC domain-containing protein</fullName>
    </recommendedName>
</protein>
<dbReference type="GO" id="GO:0005634">
    <property type="term" value="C:nucleus"/>
    <property type="evidence" value="ECO:0007669"/>
    <property type="project" value="UniProtKB-SubCell"/>
</dbReference>
<dbReference type="GO" id="GO:0006355">
    <property type="term" value="P:regulation of DNA-templated transcription"/>
    <property type="evidence" value="ECO:0007669"/>
    <property type="project" value="TreeGrafter"/>
</dbReference>
<accession>A0A6V7NZK1</accession>
<keyword evidence="3" id="KW-0539">Nucleus</keyword>
<evidence type="ECO:0000256" key="2">
    <source>
        <dbReference type="ARBA" id="ARBA00007267"/>
    </source>
</evidence>
<dbReference type="AlphaFoldDB" id="A0A6V7NZK1"/>
<proteinExistence type="inferred from homology"/>
<reference evidence="5" key="1">
    <citation type="submission" date="2020-07" db="EMBL/GenBank/DDBJ databases">
        <authorList>
            <person name="Lin J."/>
        </authorList>
    </citation>
    <scope>NUCLEOTIDE SEQUENCE</scope>
</reference>
<evidence type="ECO:0000256" key="1">
    <source>
        <dbReference type="ARBA" id="ARBA00004123"/>
    </source>
</evidence>
<sequence length="224" mass="25102">MHFPSTPIANNSVGDIYHENSSNYIESKLGSNAELAMNLQSDIFPRVSTFSCVVPETHSSDIRSFEDLMQNPSSLESNIFDNFGDLSMNNTVERDAIVDLSLPERIPVSVAVEGPNCKCEKSQCLQFYCGCLSRERYCNEHCGCKNCHNNKEHKAEVSNVIARAEISNRHAINADRTRKSGCNCEKSQCIKRYCECYKVCYSLVAYFDTSSVGCSSLSMYSYLV</sequence>
<evidence type="ECO:0000259" key="4">
    <source>
        <dbReference type="PROSITE" id="PS51634"/>
    </source>
</evidence>
<comment type="subcellular location">
    <subcellularLocation>
        <location evidence="1">Nucleus</location>
    </subcellularLocation>
</comment>